<feature type="coiled-coil region" evidence="1">
    <location>
        <begin position="25"/>
        <end position="76"/>
    </location>
</feature>
<accession>A0A383B391</accession>
<name>A0A383B391_9ZZZZ</name>
<protein>
    <submittedName>
        <fullName evidence="2">Uncharacterized protein</fullName>
    </submittedName>
</protein>
<organism evidence="2">
    <name type="scientific">marine metagenome</name>
    <dbReference type="NCBI Taxonomy" id="408172"/>
    <lineage>
        <taxon>unclassified sequences</taxon>
        <taxon>metagenomes</taxon>
        <taxon>ecological metagenomes</taxon>
    </lineage>
</organism>
<feature type="non-terminal residue" evidence="2">
    <location>
        <position position="1"/>
    </location>
</feature>
<proteinExistence type="predicted"/>
<evidence type="ECO:0000256" key="1">
    <source>
        <dbReference type="SAM" id="Coils"/>
    </source>
</evidence>
<gene>
    <name evidence="2" type="ORF">METZ01_LOCUS467296</name>
</gene>
<keyword evidence="1" id="KW-0175">Coiled coil</keyword>
<evidence type="ECO:0000313" key="2">
    <source>
        <dbReference type="EMBL" id="SVE14442.1"/>
    </source>
</evidence>
<sequence length="193" mass="22181">ELDTTSSDQLVSIGDIAGEKDYRDLNEAINKLARLSKRVKRLKDEITEMEDSKEYIENKEEKIGEVQEKIDEIMEHEDTAQIMTEGYEAISDAWAEAGAKDWKLRLFVKAGEDPSRSSPVGGKFTKKRKLPPEADTIMVDFYLSPVDAIQSYITSLVRKVEYERLFGRHKIPVGDKRKPGSRFWHNEDPEYVP</sequence>
<dbReference type="EMBL" id="UINC01197123">
    <property type="protein sequence ID" value="SVE14442.1"/>
    <property type="molecule type" value="Genomic_DNA"/>
</dbReference>
<dbReference type="AlphaFoldDB" id="A0A383B391"/>
<reference evidence="2" key="1">
    <citation type="submission" date="2018-05" db="EMBL/GenBank/DDBJ databases">
        <authorList>
            <person name="Lanie J.A."/>
            <person name="Ng W.-L."/>
            <person name="Kazmierczak K.M."/>
            <person name="Andrzejewski T.M."/>
            <person name="Davidsen T.M."/>
            <person name="Wayne K.J."/>
            <person name="Tettelin H."/>
            <person name="Glass J.I."/>
            <person name="Rusch D."/>
            <person name="Podicherti R."/>
            <person name="Tsui H.-C.T."/>
            <person name="Winkler M.E."/>
        </authorList>
    </citation>
    <scope>NUCLEOTIDE SEQUENCE</scope>
</reference>